<accession>A0A8R1ZAF6</accession>
<accession>A0A2A6BC98</accession>
<sequence length="95" mass="10360">MKPGFSGFCAGNWLRSVGCVNLARRLKCLFVCEVAPTANDGVANGKEHDLNVSWPKQLYRLRIMASSMCSTLIVVVQQNPLPSDDQSMRSTTGGK</sequence>
<protein>
    <submittedName>
        <fullName evidence="1">Uncharacterized protein</fullName>
    </submittedName>
</protein>
<keyword evidence="2" id="KW-1185">Reference proteome</keyword>
<name>A0A2A6BC98_PRIPA</name>
<dbReference type="AlphaFoldDB" id="A0A2A6BC98"/>
<dbReference type="EnsemblMetazoa" id="PPA45269.1">
    <property type="protein sequence ID" value="PPA45269.1"/>
    <property type="gene ID" value="WBGene00283638"/>
</dbReference>
<proteinExistence type="predicted"/>
<evidence type="ECO:0000313" key="1">
    <source>
        <dbReference type="EnsemblMetazoa" id="PPA45269.1"/>
    </source>
</evidence>
<dbReference type="Proteomes" id="UP000005239">
    <property type="component" value="Unassembled WGS sequence"/>
</dbReference>
<reference evidence="1" key="2">
    <citation type="submission" date="2022-06" db="UniProtKB">
        <authorList>
            <consortium name="EnsemblMetazoa"/>
        </authorList>
    </citation>
    <scope>IDENTIFICATION</scope>
    <source>
        <strain evidence="1">PS312</strain>
    </source>
</reference>
<organism evidence="1 2">
    <name type="scientific">Pristionchus pacificus</name>
    <name type="common">Parasitic nematode worm</name>
    <dbReference type="NCBI Taxonomy" id="54126"/>
    <lineage>
        <taxon>Eukaryota</taxon>
        <taxon>Metazoa</taxon>
        <taxon>Ecdysozoa</taxon>
        <taxon>Nematoda</taxon>
        <taxon>Chromadorea</taxon>
        <taxon>Rhabditida</taxon>
        <taxon>Rhabditina</taxon>
        <taxon>Diplogasteromorpha</taxon>
        <taxon>Diplogasteroidea</taxon>
        <taxon>Neodiplogasteridae</taxon>
        <taxon>Pristionchus</taxon>
    </lineage>
</organism>
<evidence type="ECO:0000313" key="2">
    <source>
        <dbReference type="Proteomes" id="UP000005239"/>
    </source>
</evidence>
<reference evidence="2" key="1">
    <citation type="journal article" date="2008" name="Nat. Genet.">
        <title>The Pristionchus pacificus genome provides a unique perspective on nematode lifestyle and parasitism.</title>
        <authorList>
            <person name="Dieterich C."/>
            <person name="Clifton S.W."/>
            <person name="Schuster L.N."/>
            <person name="Chinwalla A."/>
            <person name="Delehaunty K."/>
            <person name="Dinkelacker I."/>
            <person name="Fulton L."/>
            <person name="Fulton R."/>
            <person name="Godfrey J."/>
            <person name="Minx P."/>
            <person name="Mitreva M."/>
            <person name="Roeseler W."/>
            <person name="Tian H."/>
            <person name="Witte H."/>
            <person name="Yang S.P."/>
            <person name="Wilson R.K."/>
            <person name="Sommer R.J."/>
        </authorList>
    </citation>
    <scope>NUCLEOTIDE SEQUENCE [LARGE SCALE GENOMIC DNA]</scope>
    <source>
        <strain evidence="2">PS312</strain>
    </source>
</reference>
<gene>
    <name evidence="1" type="primary">WBGene00283638</name>
</gene>